<name>A0A6N2YV51_9FIRM</name>
<dbReference type="AlphaFoldDB" id="A0A6N2YV51"/>
<reference evidence="4" key="1">
    <citation type="submission" date="2019-11" db="EMBL/GenBank/DDBJ databases">
        <authorList>
            <person name="Feng L."/>
        </authorList>
    </citation>
    <scope>NUCLEOTIDE SEQUENCE</scope>
    <source>
        <strain evidence="4">PgorbachiiLFYP46</strain>
    </source>
</reference>
<feature type="region of interest" description="Disordered" evidence="1">
    <location>
        <begin position="32"/>
        <end position="54"/>
    </location>
</feature>
<proteinExistence type="predicted"/>
<dbReference type="Pfam" id="PF03413">
    <property type="entry name" value="PepSY"/>
    <property type="match status" value="1"/>
</dbReference>
<feature type="chain" id="PRO_5039072351" evidence="2">
    <location>
        <begin position="21"/>
        <end position="217"/>
    </location>
</feature>
<dbReference type="Gene3D" id="3.10.450.40">
    <property type="match status" value="2"/>
</dbReference>
<dbReference type="RefSeq" id="WP_156700237.1">
    <property type="nucleotide sequence ID" value="NZ_CACRUP010000002.1"/>
</dbReference>
<feature type="signal peptide" evidence="2">
    <location>
        <begin position="1"/>
        <end position="20"/>
    </location>
</feature>
<sequence length="217" mass="23662">MNKKILIGTLGLSLVLTLSACNGANKTAEETKNKAEVTTNNKKNVSEETKNAQGTETVDPAKTKVIADKSMRLDLSAAKITKEEAFDNFKKLHADAKIESLGLEAEGAKLLYKIDGYDAEKEYEVTIDAETGDVVKDEFEAENTKDKLADLQKNLLASVDGFVKKAIAEAGDGFIATDYTLEFDDGKYIVEVEVEKDGKDISYAYDVASGNLIEKDM</sequence>
<evidence type="ECO:0000259" key="3">
    <source>
        <dbReference type="Pfam" id="PF03413"/>
    </source>
</evidence>
<evidence type="ECO:0000313" key="4">
    <source>
        <dbReference type="EMBL" id="VYT69480.1"/>
    </source>
</evidence>
<dbReference type="InterPro" id="IPR025711">
    <property type="entry name" value="PepSY"/>
</dbReference>
<dbReference type="PROSITE" id="PS51257">
    <property type="entry name" value="PROKAR_LIPOPROTEIN"/>
    <property type="match status" value="1"/>
</dbReference>
<accession>A0A6N2YV51</accession>
<evidence type="ECO:0000256" key="2">
    <source>
        <dbReference type="SAM" id="SignalP"/>
    </source>
</evidence>
<evidence type="ECO:0000256" key="1">
    <source>
        <dbReference type="SAM" id="MobiDB-lite"/>
    </source>
</evidence>
<dbReference type="EMBL" id="CACRUP010000002">
    <property type="protein sequence ID" value="VYT69480.1"/>
    <property type="molecule type" value="Genomic_DNA"/>
</dbReference>
<protein>
    <submittedName>
        <fullName evidence="4">Peptidase propeptide and YPEB domain protein</fullName>
    </submittedName>
</protein>
<gene>
    <name evidence="4" type="ORF">PGLFYP46_00819</name>
</gene>
<feature type="domain" description="PepSY" evidence="3">
    <location>
        <begin position="79"/>
        <end position="138"/>
    </location>
</feature>
<keyword evidence="2" id="KW-0732">Signal</keyword>
<organism evidence="4">
    <name type="scientific">Peptoniphilus gorbachii</name>
    <dbReference type="NCBI Taxonomy" id="411567"/>
    <lineage>
        <taxon>Bacteria</taxon>
        <taxon>Bacillati</taxon>
        <taxon>Bacillota</taxon>
        <taxon>Tissierellia</taxon>
        <taxon>Tissierellales</taxon>
        <taxon>Peptoniphilaceae</taxon>
        <taxon>Peptoniphilus</taxon>
    </lineage>
</organism>